<dbReference type="InterPro" id="IPR032675">
    <property type="entry name" value="LRR_dom_sf"/>
</dbReference>
<dbReference type="PANTHER" id="PTHR22710">
    <property type="entry name" value="X-RAY RADIATION RESISTANCE ASSOCIATED PROTEIN 1 XRRA1"/>
    <property type="match status" value="1"/>
</dbReference>
<keyword evidence="4" id="KW-0677">Repeat</keyword>
<evidence type="ECO:0000256" key="3">
    <source>
        <dbReference type="ARBA" id="ARBA00022614"/>
    </source>
</evidence>
<dbReference type="Pfam" id="PF00560">
    <property type="entry name" value="LRR_1"/>
    <property type="match status" value="2"/>
</dbReference>
<reference evidence="6" key="2">
    <citation type="submission" date="2016-06" db="EMBL/GenBank/DDBJ databases">
        <title>The genome of a short-lived fish provides insights into sex chromosome evolution and the genetic control of aging.</title>
        <authorList>
            <person name="Reichwald K."/>
            <person name="Felder M."/>
            <person name="Petzold A."/>
            <person name="Koch P."/>
            <person name="Groth M."/>
            <person name="Platzer M."/>
        </authorList>
    </citation>
    <scope>NUCLEOTIDE SEQUENCE</scope>
    <source>
        <tissue evidence="6">Brain</tissue>
    </source>
</reference>
<keyword evidence="3" id="KW-0433">Leucine-rich repeat</keyword>
<keyword evidence="2" id="KW-0963">Cytoplasm</keyword>
<dbReference type="SMART" id="SM00369">
    <property type="entry name" value="LRR_TYP"/>
    <property type="match status" value="4"/>
</dbReference>
<sequence>MARAFQPDRRTQRRREEGTSLWQLDYRRQENIRKLDGTTLDKPFLLESHCVDEPSLLCFVDIRGQKLGSLKPEDLKEFKNVAYVNASLNSLSLGPFSCFVALRELNLTLNGICSLAFDGADFPHLRVLDLSYNRVPAEDAASLGQLPRLKTLHLTGNQLHGLPLSFCSSHTDQLSSEEGAHQFEVLEVLMLDNNRLSSEVFYSLTNLKRLKTLNLQGNRISEIPQLQLRDVSKPGQLPAAEREDEAHTESRTDIHERLKTLKTFHTSSWEKDLKGFSLPLPELQHLNLADNKITAEEALIGAAFFLKLCELDIHSNPLVTDRTGRSPFLIYYLQKRLGITIKERKTQGVERILLKVSTDSKQKGRKHIPKVTKSPFLKDDVCQKKIQESTDQISARSKDKNTSKVHKNTQGFFITQAEEEPKSDFVFSSEAKETAESRRRSRSISEECYRRILDTETNPDVLNKPVGIQTAVRMLEHTLRNLNVYRDSRPRLDSIQTPYRQSGKRIKELPPLRPLKRPGPRVDELMKEMKESKTIKVVPLGRALRRKDGYQADYKVAQSLLRDLMVKHKRVHEKAFEHNYPNATDRPPQQEL</sequence>
<gene>
    <name evidence="6" type="primary">XRRA1</name>
</gene>
<name>A0A1A8N654_9TELE</name>
<evidence type="ECO:0000256" key="2">
    <source>
        <dbReference type="ARBA" id="ARBA00022490"/>
    </source>
</evidence>
<accession>A0A1A8N654</accession>
<evidence type="ECO:0000256" key="1">
    <source>
        <dbReference type="ARBA" id="ARBA00004496"/>
    </source>
</evidence>
<organism evidence="6">
    <name type="scientific">Nothobranchius rachovii</name>
    <name type="common">bluefin notho</name>
    <dbReference type="NCBI Taxonomy" id="451742"/>
    <lineage>
        <taxon>Eukaryota</taxon>
        <taxon>Metazoa</taxon>
        <taxon>Chordata</taxon>
        <taxon>Craniata</taxon>
        <taxon>Vertebrata</taxon>
        <taxon>Euteleostomi</taxon>
        <taxon>Actinopterygii</taxon>
        <taxon>Neopterygii</taxon>
        <taxon>Teleostei</taxon>
        <taxon>Neoteleostei</taxon>
        <taxon>Acanthomorphata</taxon>
        <taxon>Ovalentaria</taxon>
        <taxon>Atherinomorphae</taxon>
        <taxon>Cyprinodontiformes</taxon>
        <taxon>Nothobranchiidae</taxon>
        <taxon>Nothobranchius</taxon>
    </lineage>
</organism>
<dbReference type="GO" id="GO:0005737">
    <property type="term" value="C:cytoplasm"/>
    <property type="evidence" value="ECO:0007669"/>
    <property type="project" value="UniProtKB-SubCell"/>
</dbReference>
<evidence type="ECO:0000313" key="6">
    <source>
        <dbReference type="EMBL" id="SBR64347.1"/>
    </source>
</evidence>
<proteinExistence type="predicted"/>
<feature type="region of interest" description="Disordered" evidence="5">
    <location>
        <begin position="231"/>
        <end position="251"/>
    </location>
</feature>
<dbReference type="AlphaFoldDB" id="A0A1A8N654"/>
<reference evidence="6" key="1">
    <citation type="submission" date="2016-05" db="EMBL/GenBank/DDBJ databases">
        <authorList>
            <person name="Lavstsen T."/>
            <person name="Jespersen J.S."/>
        </authorList>
    </citation>
    <scope>NUCLEOTIDE SEQUENCE</scope>
    <source>
        <tissue evidence="6">Brain</tissue>
    </source>
</reference>
<dbReference type="PANTHER" id="PTHR22710:SF2">
    <property type="entry name" value="X-RAY RADIATION RESISTANCE-ASSOCIATED PROTEIN 1"/>
    <property type="match status" value="1"/>
</dbReference>
<dbReference type="SUPFAM" id="SSF52058">
    <property type="entry name" value="L domain-like"/>
    <property type="match status" value="1"/>
</dbReference>
<dbReference type="Gene3D" id="3.80.10.10">
    <property type="entry name" value="Ribonuclease Inhibitor"/>
    <property type="match status" value="2"/>
</dbReference>
<evidence type="ECO:0000256" key="4">
    <source>
        <dbReference type="ARBA" id="ARBA00022737"/>
    </source>
</evidence>
<protein>
    <submittedName>
        <fullName evidence="6">X-ray radiation resistance associated 1</fullName>
    </submittedName>
</protein>
<dbReference type="Pfam" id="PF13516">
    <property type="entry name" value="LRR_6"/>
    <property type="match status" value="2"/>
</dbReference>
<feature type="compositionally biased region" description="Basic and acidic residues" evidence="5">
    <location>
        <begin position="240"/>
        <end position="251"/>
    </location>
</feature>
<dbReference type="EMBL" id="HAEH01000169">
    <property type="protein sequence ID" value="SBR64347.1"/>
    <property type="molecule type" value="Transcribed_RNA"/>
</dbReference>
<evidence type="ECO:0000256" key="5">
    <source>
        <dbReference type="SAM" id="MobiDB-lite"/>
    </source>
</evidence>
<dbReference type="GO" id="GO:0005634">
    <property type="term" value="C:nucleus"/>
    <property type="evidence" value="ECO:0007669"/>
    <property type="project" value="TreeGrafter"/>
</dbReference>
<dbReference type="InterPro" id="IPR001611">
    <property type="entry name" value="Leu-rich_rpt"/>
</dbReference>
<comment type="subcellular location">
    <subcellularLocation>
        <location evidence="1">Cytoplasm</location>
    </subcellularLocation>
</comment>
<dbReference type="InterPro" id="IPR003591">
    <property type="entry name" value="Leu-rich_rpt_typical-subtyp"/>
</dbReference>
<dbReference type="PROSITE" id="PS51450">
    <property type="entry name" value="LRR"/>
    <property type="match status" value="1"/>
</dbReference>